<dbReference type="GO" id="GO:0005975">
    <property type="term" value="P:carbohydrate metabolic process"/>
    <property type="evidence" value="ECO:0007669"/>
    <property type="project" value="InterPro"/>
</dbReference>
<evidence type="ECO:0000313" key="6">
    <source>
        <dbReference type="EMBL" id="TVU58386.1"/>
    </source>
</evidence>
<dbReference type="CDD" id="cd18826">
    <property type="entry name" value="GH43_CtGH43-like"/>
    <property type="match status" value="1"/>
</dbReference>
<evidence type="ECO:0000256" key="2">
    <source>
        <dbReference type="ARBA" id="ARBA00022801"/>
    </source>
</evidence>
<evidence type="ECO:0000313" key="7">
    <source>
        <dbReference type="Proteomes" id="UP000316500"/>
    </source>
</evidence>
<organism evidence="6 7">
    <name type="scientific">Paenarthrobacter nitroguajacolicus</name>
    <name type="common">Arthrobacter nitroguajacolicus</name>
    <dbReference type="NCBI Taxonomy" id="211146"/>
    <lineage>
        <taxon>Bacteria</taxon>
        <taxon>Bacillati</taxon>
        <taxon>Actinomycetota</taxon>
        <taxon>Actinomycetes</taxon>
        <taxon>Micrococcales</taxon>
        <taxon>Micrococcaceae</taxon>
        <taxon>Paenarthrobacter</taxon>
    </lineage>
</organism>
<dbReference type="PANTHER" id="PTHR22925">
    <property type="entry name" value="GLYCOSYL HYDROLASE 43 FAMILY MEMBER"/>
    <property type="match status" value="1"/>
</dbReference>
<feature type="region of interest" description="Disordered" evidence="5">
    <location>
        <begin position="1"/>
        <end position="20"/>
    </location>
</feature>
<evidence type="ECO:0000256" key="1">
    <source>
        <dbReference type="ARBA" id="ARBA00009865"/>
    </source>
</evidence>
<evidence type="ECO:0000256" key="5">
    <source>
        <dbReference type="SAM" id="MobiDB-lite"/>
    </source>
</evidence>
<comment type="similarity">
    <text evidence="1 4">Belongs to the glycosyl hydrolase 43 family.</text>
</comment>
<dbReference type="Gene3D" id="2.115.10.20">
    <property type="entry name" value="Glycosyl hydrolase domain, family 43"/>
    <property type="match status" value="1"/>
</dbReference>
<dbReference type="EMBL" id="VNFK01000025">
    <property type="protein sequence ID" value="TVU58386.1"/>
    <property type="molecule type" value="Genomic_DNA"/>
</dbReference>
<protein>
    <submittedName>
        <fullName evidence="6">Family 43 glycosylhydrolase</fullName>
    </submittedName>
</protein>
<gene>
    <name evidence="6" type="ORF">FQP90_21575</name>
</gene>
<comment type="caution">
    <text evidence="6">The sequence shown here is derived from an EMBL/GenBank/DDBJ whole genome shotgun (WGS) entry which is preliminary data.</text>
</comment>
<dbReference type="OrthoDB" id="9806701at2"/>
<name>A0A558GNF2_PAENT</name>
<keyword evidence="2 4" id="KW-0378">Hydrolase</keyword>
<dbReference type="RefSeq" id="WP_144653120.1">
    <property type="nucleotide sequence ID" value="NZ_VNFK01000025.1"/>
</dbReference>
<sequence>MTLETEAPGGIAHDSSAHRNFEQADRNYERRTLSKIFPGQPWLDTNGNRIQAHSGYIYVEDDVFYWYGENKERTAPGSDIWHWGIRCYSSTDLVNWEDRGLIIPPTPDDVDSPLHPTKLLDRPHIIKHQETGKYVCWVKIMGDGFNQRTTVLVADRLLGPYEIVTTGLKPLGMNAGDFDLVVDPTDGKAYYYFERVHSEMICADLTEDYTGVTGYYSTHFPQPGPPDVREAPAYFRRGSKHYLITSGTSGYFPNASEIAVADSYHGPWTVLGDPHPDDTSRTSYRSQISSVFRHPLKQDLYIALADRWLPDLTPEESNQTERYRRLFSGEEAQTEKADESVQHQSDLRVAEYVWLPITFEGDVPRIDWRDAWSPEDFD</sequence>
<dbReference type="PANTHER" id="PTHR22925:SF3">
    <property type="entry name" value="GLYCOSYL HYDROLASE FAMILY PROTEIN 43"/>
    <property type="match status" value="1"/>
</dbReference>
<proteinExistence type="inferred from homology"/>
<reference evidence="6 7" key="1">
    <citation type="submission" date="2019-07" db="EMBL/GenBank/DDBJ databases">
        <title>Diversity of Bacteria from Kongsfjorden, Arctic.</title>
        <authorList>
            <person name="Yu Y."/>
        </authorList>
    </citation>
    <scope>NUCLEOTIDE SEQUENCE [LARGE SCALE GENOMIC DNA]</scope>
    <source>
        <strain evidence="6 7">SM1928</strain>
    </source>
</reference>
<evidence type="ECO:0000256" key="4">
    <source>
        <dbReference type="RuleBase" id="RU361187"/>
    </source>
</evidence>
<evidence type="ECO:0000256" key="3">
    <source>
        <dbReference type="ARBA" id="ARBA00023295"/>
    </source>
</evidence>
<dbReference type="SUPFAM" id="SSF75005">
    <property type="entry name" value="Arabinanase/levansucrase/invertase"/>
    <property type="match status" value="1"/>
</dbReference>
<dbReference type="InterPro" id="IPR023296">
    <property type="entry name" value="Glyco_hydro_beta-prop_sf"/>
</dbReference>
<accession>A0A558GNF2</accession>
<dbReference type="InterPro" id="IPR006710">
    <property type="entry name" value="Glyco_hydro_43"/>
</dbReference>
<dbReference type="AlphaFoldDB" id="A0A558GNF2"/>
<dbReference type="GO" id="GO:0004553">
    <property type="term" value="F:hydrolase activity, hydrolyzing O-glycosyl compounds"/>
    <property type="evidence" value="ECO:0007669"/>
    <property type="project" value="InterPro"/>
</dbReference>
<keyword evidence="3 4" id="KW-0326">Glycosidase</keyword>
<dbReference type="Proteomes" id="UP000316500">
    <property type="component" value="Unassembled WGS sequence"/>
</dbReference>
<dbReference type="Pfam" id="PF04616">
    <property type="entry name" value="Glyco_hydro_43"/>
    <property type="match status" value="1"/>
</dbReference>